<keyword evidence="3" id="KW-1185">Reference proteome</keyword>
<name>A0A3S2XUD2_9BURK</name>
<organism evidence="2 3">
    <name type="scientific">Inhella crocodyli</name>
    <dbReference type="NCBI Taxonomy" id="2499851"/>
    <lineage>
        <taxon>Bacteria</taxon>
        <taxon>Pseudomonadati</taxon>
        <taxon>Pseudomonadota</taxon>
        <taxon>Betaproteobacteria</taxon>
        <taxon>Burkholderiales</taxon>
        <taxon>Sphaerotilaceae</taxon>
        <taxon>Inhella</taxon>
    </lineage>
</organism>
<gene>
    <name evidence="2" type="ORF">EOD73_12530</name>
</gene>
<protein>
    <recommendedName>
        <fullName evidence="4">HD domain-containing protein</fullName>
    </recommendedName>
</protein>
<evidence type="ECO:0000313" key="3">
    <source>
        <dbReference type="Proteomes" id="UP000288587"/>
    </source>
</evidence>
<sequence>MSPLGLTWYRLHMAVALAGRNAGDRRELQHAPQGRESAGGPGRDEAVTLRGSATFDATLNAPSPHIALRTVQHRVKLGAALPFSVLDDNGRLLLAKGQVIANEDQLESLLGRGALVDRGELDASRRDPRKVGAETLAELWTEALDQTNRMLRASLHGDFAGALDELCGPLLALIERDPDLALFQVVRQEGMGENQYGVRHGVHTGIAAVLAAKRLGASAEEVGRALRVALTMNLSVLELQGRLAHQVFPLKPPQKVALQQHPLESRQMLEANGVSDADWLRAVAEHHETPEGTGYPTGTREPSPLAQLISAADVYTAKLSTRASRAPMPADRAVRDFFLSRKTQPAAAAILKEVGVFPPGTLVQLANGERGVVVRRGAAGNTPIVATLLNKNGEPLMSPARRDTAQAAQAISAVLTLQDLKVRMIPAKLVLVGGPPPA</sequence>
<dbReference type="Gene3D" id="1.10.3210.10">
    <property type="entry name" value="Hypothetical protein af1432"/>
    <property type="match status" value="1"/>
</dbReference>
<evidence type="ECO:0000256" key="1">
    <source>
        <dbReference type="SAM" id="MobiDB-lite"/>
    </source>
</evidence>
<dbReference type="PANTHER" id="PTHR43155">
    <property type="entry name" value="CYCLIC DI-GMP PHOSPHODIESTERASE PA4108-RELATED"/>
    <property type="match status" value="1"/>
</dbReference>
<dbReference type="PANTHER" id="PTHR43155:SF2">
    <property type="entry name" value="CYCLIC DI-GMP PHOSPHODIESTERASE PA4108"/>
    <property type="match status" value="1"/>
</dbReference>
<dbReference type="OrthoDB" id="9774747at2"/>
<reference evidence="2 3" key="1">
    <citation type="submission" date="2019-01" db="EMBL/GenBank/DDBJ databases">
        <authorList>
            <person name="Chen W.-M."/>
        </authorList>
    </citation>
    <scope>NUCLEOTIDE SEQUENCE [LARGE SCALE GENOMIC DNA]</scope>
    <source>
        <strain evidence="2 3">CCP-18</strain>
    </source>
</reference>
<comment type="caution">
    <text evidence="2">The sequence shown here is derived from an EMBL/GenBank/DDBJ whole genome shotgun (WGS) entry which is preliminary data.</text>
</comment>
<dbReference type="Proteomes" id="UP000288587">
    <property type="component" value="Unassembled WGS sequence"/>
</dbReference>
<evidence type="ECO:0008006" key="4">
    <source>
        <dbReference type="Google" id="ProtNLM"/>
    </source>
</evidence>
<dbReference type="EMBL" id="SACM01000003">
    <property type="protein sequence ID" value="RVT84940.1"/>
    <property type="molecule type" value="Genomic_DNA"/>
</dbReference>
<accession>A0A3S2XUD2</accession>
<evidence type="ECO:0000313" key="2">
    <source>
        <dbReference type="EMBL" id="RVT84940.1"/>
    </source>
</evidence>
<feature type="region of interest" description="Disordered" evidence="1">
    <location>
        <begin position="23"/>
        <end position="46"/>
    </location>
</feature>
<dbReference type="AlphaFoldDB" id="A0A3S2XUD2"/>
<dbReference type="Pfam" id="PF13487">
    <property type="entry name" value="HD_5"/>
    <property type="match status" value="1"/>
</dbReference>
<proteinExistence type="predicted"/>
<dbReference type="SUPFAM" id="SSF109604">
    <property type="entry name" value="HD-domain/PDEase-like"/>
    <property type="match status" value="1"/>
</dbReference>